<feature type="transmembrane region" description="Helical" evidence="6">
    <location>
        <begin position="6"/>
        <end position="25"/>
    </location>
</feature>
<dbReference type="OrthoDB" id="9787430at2"/>
<protein>
    <recommendedName>
        <fullName evidence="9">DUF445 domain-containing protein</fullName>
    </recommendedName>
</protein>
<dbReference type="PANTHER" id="PTHR35791">
    <property type="entry name" value="UPF0754 MEMBRANE PROTEIN YHEB"/>
    <property type="match status" value="1"/>
</dbReference>
<feature type="transmembrane region" description="Helical" evidence="6">
    <location>
        <begin position="177"/>
        <end position="198"/>
    </location>
</feature>
<evidence type="ECO:0000256" key="1">
    <source>
        <dbReference type="ARBA" id="ARBA00004308"/>
    </source>
</evidence>
<comment type="subcellular location">
    <subcellularLocation>
        <location evidence="1">Endomembrane system</location>
    </subcellularLocation>
</comment>
<dbReference type="Proteomes" id="UP000184088">
    <property type="component" value="Unassembled WGS sequence"/>
</dbReference>
<evidence type="ECO:0000256" key="5">
    <source>
        <dbReference type="ARBA" id="ARBA00023136"/>
    </source>
</evidence>
<evidence type="ECO:0000313" key="8">
    <source>
        <dbReference type="Proteomes" id="UP000184088"/>
    </source>
</evidence>
<gene>
    <name evidence="7" type="ORF">SAMN02746089_00903</name>
</gene>
<dbReference type="RefSeq" id="WP_073342099.1">
    <property type="nucleotide sequence ID" value="NZ_FQVH01000006.1"/>
</dbReference>
<sequence>MTIYQIIFMTVIGALIGWFTNYLAIEMLFRPLRPVTIPLLNYQVIGLIPKRRAELAKKIGEVVQEELVSIEEILDKFIENQQRDEIIRQIKFKISRIVSEKLPGILSAFKPMVLRYIDDIVDAEFDKFIDDLNENFFKKIGQGINVASMVEEKINQFDIKKLEELIIKVANKELKGIIILGGILGLIIGFIQAVIVSYF</sequence>
<dbReference type="AlphaFoldDB" id="A0A1M4WTR4"/>
<evidence type="ECO:0000256" key="3">
    <source>
        <dbReference type="ARBA" id="ARBA00022692"/>
    </source>
</evidence>
<keyword evidence="4 6" id="KW-1133">Transmembrane helix</keyword>
<comment type="similarity">
    <text evidence="2">Belongs to the UPF0754 family.</text>
</comment>
<evidence type="ECO:0000256" key="2">
    <source>
        <dbReference type="ARBA" id="ARBA00008053"/>
    </source>
</evidence>
<evidence type="ECO:0008006" key="9">
    <source>
        <dbReference type="Google" id="ProtNLM"/>
    </source>
</evidence>
<organism evidence="7 8">
    <name type="scientific">Caldanaerobius fijiensis DSM 17918</name>
    <dbReference type="NCBI Taxonomy" id="1121256"/>
    <lineage>
        <taxon>Bacteria</taxon>
        <taxon>Bacillati</taxon>
        <taxon>Bacillota</taxon>
        <taxon>Clostridia</taxon>
        <taxon>Thermoanaerobacterales</taxon>
        <taxon>Thermoanaerobacteraceae</taxon>
        <taxon>Caldanaerobius</taxon>
    </lineage>
</organism>
<dbReference type="InterPro" id="IPR007383">
    <property type="entry name" value="DUF445"/>
</dbReference>
<dbReference type="Pfam" id="PF04286">
    <property type="entry name" value="DUF445"/>
    <property type="match status" value="1"/>
</dbReference>
<keyword evidence="8" id="KW-1185">Reference proteome</keyword>
<reference evidence="7 8" key="1">
    <citation type="submission" date="2016-11" db="EMBL/GenBank/DDBJ databases">
        <authorList>
            <person name="Jaros S."/>
            <person name="Januszkiewicz K."/>
            <person name="Wedrychowicz H."/>
        </authorList>
    </citation>
    <scope>NUCLEOTIDE SEQUENCE [LARGE SCALE GENOMIC DNA]</scope>
    <source>
        <strain evidence="7 8">DSM 17918</strain>
    </source>
</reference>
<name>A0A1M4WTR4_9THEO</name>
<evidence type="ECO:0000256" key="6">
    <source>
        <dbReference type="SAM" id="Phobius"/>
    </source>
</evidence>
<dbReference type="STRING" id="1121256.SAMN02746089_00903"/>
<keyword evidence="3 6" id="KW-0812">Transmembrane</keyword>
<evidence type="ECO:0000313" key="7">
    <source>
        <dbReference type="EMBL" id="SHE84585.1"/>
    </source>
</evidence>
<dbReference type="EMBL" id="FQVH01000006">
    <property type="protein sequence ID" value="SHE84585.1"/>
    <property type="molecule type" value="Genomic_DNA"/>
</dbReference>
<keyword evidence="5 6" id="KW-0472">Membrane</keyword>
<dbReference type="GO" id="GO:0012505">
    <property type="term" value="C:endomembrane system"/>
    <property type="evidence" value="ECO:0007669"/>
    <property type="project" value="UniProtKB-SubCell"/>
</dbReference>
<accession>A0A1M4WTR4</accession>
<evidence type="ECO:0000256" key="4">
    <source>
        <dbReference type="ARBA" id="ARBA00022989"/>
    </source>
</evidence>
<dbReference type="PANTHER" id="PTHR35791:SF1">
    <property type="entry name" value="UPF0754 MEMBRANE PROTEIN YHEB"/>
    <property type="match status" value="1"/>
</dbReference>
<proteinExistence type="inferred from homology"/>